<dbReference type="GO" id="GO:0016192">
    <property type="term" value="P:vesicle-mediated transport"/>
    <property type="evidence" value="ECO:0007669"/>
    <property type="project" value="InterPro"/>
</dbReference>
<gene>
    <name evidence="3" type="ORF">ECC02_003819</name>
</gene>
<dbReference type="InterPro" id="IPR043127">
    <property type="entry name" value="Sec-1-like_dom3a"/>
</dbReference>
<dbReference type="EMBL" id="JABDHM010000022">
    <property type="protein sequence ID" value="KAF5222992.1"/>
    <property type="molecule type" value="Genomic_DNA"/>
</dbReference>
<dbReference type="InterPro" id="IPR036045">
    <property type="entry name" value="Sec1-like_sf"/>
</dbReference>
<evidence type="ECO:0000313" key="4">
    <source>
        <dbReference type="Proteomes" id="UP000583944"/>
    </source>
</evidence>
<feature type="transmembrane region" description="Helical" evidence="2">
    <location>
        <begin position="78"/>
        <end position="96"/>
    </location>
</feature>
<sequence>MMRQEAGEFEVKKALQLQLPRNRGGNDNGGRSTSYSWKHLFANSLDCILGWLMTSCVLCLLCMIVLCFLFLFFPVLRFFFFLFAFIFILFLFPVILRQSMSLATRARFNCIEQAWAYIDRILDGPDGLKVLLCDDATRNILSVVYSQHQLLQHNVVLVDMLSNREHYPMKHLHCIIFCRPSPSSLACVYQELAEGNFASYSLCFSYLLESNIVQSLANADLLNLTTAVNEIYLDTVPLTEYVNIAQLKPTALRSAVAPTVNPITYSQWSTTSFDRMTEAIVGLLLMTNRRPAIRYRGKNKVTEKLAKLVAGKMTTVHQNFPDLKAKDSVLLILDRMDDPVTALVIPWTYEAMIHEIIGFQCGNEVTIDDPDAKPEERVHILTAHADPFFAQHRYSDYGQVCIAVSELVKAYKALNNFNRNSVSLDEIKNFISRFPEARKQSVQVTRHCGIASQLVTEVNGRNLTHLSVLEQEMLASSNVTEHSRQMMDVVQDPKTDIDDALRMVMLYALRYEKVGGNNIAQLKEMLLKRNCPMERISLIDRLLEYGGADKRLHELFRTSTGHILKIVAKTVGQFGKDIQNVLTQHVPLMKKVINRVYNGTLSEQKYPVQEVVGSPISASAVPTIRAKDIIIVMVGGVTYSEAMLLYQINQGQVSNNVESLMNLGKNVTRLVSGDSTAKSASGEPYTEKIEARVTLLSTSMIDSKDFIHSLPS</sequence>
<dbReference type="SUPFAM" id="SSF56815">
    <property type="entry name" value="Sec1/munc18-like (SM) proteins"/>
    <property type="match status" value="1"/>
</dbReference>
<dbReference type="Gene3D" id="3.40.50.2060">
    <property type="match status" value="1"/>
</dbReference>
<keyword evidence="2" id="KW-1133">Transmembrane helix</keyword>
<dbReference type="InterPro" id="IPR027482">
    <property type="entry name" value="Sec1-like_dom2"/>
</dbReference>
<keyword evidence="2" id="KW-0472">Membrane</keyword>
<keyword evidence="2" id="KW-0812">Transmembrane</keyword>
<evidence type="ECO:0000256" key="1">
    <source>
        <dbReference type="ARBA" id="ARBA00009884"/>
    </source>
</evidence>
<dbReference type="Proteomes" id="UP000583944">
    <property type="component" value="Unassembled WGS sequence"/>
</dbReference>
<dbReference type="Gene3D" id="3.90.830.10">
    <property type="entry name" value="Syntaxin Binding Protein 1, Chain A, domain 2"/>
    <property type="match status" value="1"/>
</dbReference>
<dbReference type="PANTHER" id="PTHR11679">
    <property type="entry name" value="VESICLE PROTEIN SORTING-ASSOCIATED"/>
    <property type="match status" value="1"/>
</dbReference>
<dbReference type="Pfam" id="PF00995">
    <property type="entry name" value="Sec1"/>
    <property type="match status" value="1"/>
</dbReference>
<dbReference type="VEuPathDB" id="TriTrypDB:ECC02_003819"/>
<evidence type="ECO:0000313" key="3">
    <source>
        <dbReference type="EMBL" id="KAF5222992.1"/>
    </source>
</evidence>
<proteinExistence type="inferred from homology"/>
<comment type="similarity">
    <text evidence="1">Belongs to the STXBP/unc-18/SEC1 family.</text>
</comment>
<organism evidence="3 4">
    <name type="scientific">Trypanosoma cruzi</name>
    <dbReference type="NCBI Taxonomy" id="5693"/>
    <lineage>
        <taxon>Eukaryota</taxon>
        <taxon>Discoba</taxon>
        <taxon>Euglenozoa</taxon>
        <taxon>Kinetoplastea</taxon>
        <taxon>Metakinetoplastina</taxon>
        <taxon>Trypanosomatida</taxon>
        <taxon>Trypanosomatidae</taxon>
        <taxon>Trypanosoma</taxon>
        <taxon>Schizotrypanum</taxon>
    </lineage>
</organism>
<dbReference type="VEuPathDB" id="TriTrypDB:BCY84_16143"/>
<name>A0A7J6Y8V6_TRYCR</name>
<dbReference type="InterPro" id="IPR001619">
    <property type="entry name" value="Sec1-like"/>
</dbReference>
<dbReference type="Gene3D" id="1.25.40.60">
    <property type="match status" value="1"/>
</dbReference>
<dbReference type="Gene3D" id="3.40.50.1910">
    <property type="match status" value="1"/>
</dbReference>
<evidence type="ECO:0000256" key="2">
    <source>
        <dbReference type="SAM" id="Phobius"/>
    </source>
</evidence>
<feature type="transmembrane region" description="Helical" evidence="2">
    <location>
        <begin position="48"/>
        <end position="72"/>
    </location>
</feature>
<comment type="caution">
    <text evidence="3">The sequence shown here is derived from an EMBL/GenBank/DDBJ whole genome shotgun (WGS) entry which is preliminary data.</text>
</comment>
<dbReference type="PIRSF" id="PIRSF005715">
    <property type="entry name" value="VPS45_Sec1"/>
    <property type="match status" value="1"/>
</dbReference>
<dbReference type="AlphaFoldDB" id="A0A7J6Y8V6"/>
<dbReference type="InterPro" id="IPR043154">
    <property type="entry name" value="Sec-1-like_dom1"/>
</dbReference>
<accession>A0A7J6Y8V6</accession>
<reference evidence="3 4" key="1">
    <citation type="journal article" date="2019" name="Genome Biol. Evol.">
        <title>Nanopore Sequencing Significantly Improves Genome Assembly of the Protozoan Parasite Trypanosoma cruzi.</title>
        <authorList>
            <person name="Diaz-Viraque F."/>
            <person name="Pita S."/>
            <person name="Greif G."/>
            <person name="de Souza R.C.M."/>
            <person name="Iraola G."/>
            <person name="Robello C."/>
        </authorList>
    </citation>
    <scope>NUCLEOTIDE SEQUENCE [LARGE SCALE GENOMIC DNA]</scope>
    <source>
        <strain evidence="3 4">Berenice</strain>
    </source>
</reference>
<protein>
    <submittedName>
        <fullName evidence="3">Vacuolar protein sorting-associated protein</fullName>
    </submittedName>
</protein>